<sequence>MTSSLSPPHTRTSIPSASTSHGFVGTSATMRRGDGDRDLEQWLESSTAREGGISSLITCPNLQVAVWRRPPHLLFQFTGACRAPRSNSPMAAATRKSSSPRLTGWSRKPASLDGVQDGIQKLNSEASGCYVEGEGTAAKVMKGWREKECVQQLLNAKTEFRSEYKLSFSMPPTNKSWTRRHAVSEEGCRREDGGRAVEASCNANCQLSVQFRARSKPFDQQAAVTGVCQSYTGRGWDEWTTNYDKQAGDTTGGVTRQKETRSGGAGSRHSVGIGKAGVEGVIDLASVVEHHPPATAGGCPPPAADGSDDGGDWVFRQGDRPIPLRPT</sequence>
<evidence type="ECO:0000256" key="1">
    <source>
        <dbReference type="SAM" id="MobiDB-lite"/>
    </source>
</evidence>
<reference evidence="2" key="2">
    <citation type="submission" date="2018-05" db="EMBL/GenBank/DDBJ databases">
        <title>OpunRS2 (Oryza punctata Reference Sequence Version 2).</title>
        <authorList>
            <person name="Zhang J."/>
            <person name="Kudrna D."/>
            <person name="Lee S."/>
            <person name="Talag J."/>
            <person name="Welchert J."/>
            <person name="Wing R.A."/>
        </authorList>
    </citation>
    <scope>NUCLEOTIDE SEQUENCE [LARGE SCALE GENOMIC DNA]</scope>
</reference>
<feature type="compositionally biased region" description="Polar residues" evidence="1">
    <location>
        <begin position="85"/>
        <end position="101"/>
    </location>
</feature>
<organism evidence="2">
    <name type="scientific">Oryza punctata</name>
    <name type="common">Red rice</name>
    <dbReference type="NCBI Taxonomy" id="4537"/>
    <lineage>
        <taxon>Eukaryota</taxon>
        <taxon>Viridiplantae</taxon>
        <taxon>Streptophyta</taxon>
        <taxon>Embryophyta</taxon>
        <taxon>Tracheophyta</taxon>
        <taxon>Spermatophyta</taxon>
        <taxon>Magnoliopsida</taxon>
        <taxon>Liliopsida</taxon>
        <taxon>Poales</taxon>
        <taxon>Poaceae</taxon>
        <taxon>BOP clade</taxon>
        <taxon>Oryzoideae</taxon>
        <taxon>Oryzeae</taxon>
        <taxon>Oryzinae</taxon>
        <taxon>Oryza</taxon>
    </lineage>
</organism>
<feature type="region of interest" description="Disordered" evidence="1">
    <location>
        <begin position="85"/>
        <end position="110"/>
    </location>
</feature>
<dbReference type="EnsemblPlants" id="OPUNC11G04220.1">
    <property type="protein sequence ID" value="OPUNC11G04220.1"/>
    <property type="gene ID" value="OPUNC11G04220"/>
</dbReference>
<dbReference type="HOGENOM" id="CLU_850960_0_0_1"/>
<feature type="region of interest" description="Disordered" evidence="1">
    <location>
        <begin position="241"/>
        <end position="272"/>
    </location>
</feature>
<feature type="compositionally biased region" description="Polar residues" evidence="1">
    <location>
        <begin position="1"/>
        <end position="29"/>
    </location>
</feature>
<name>A0A0E0MCY7_ORYPU</name>
<dbReference type="Gramene" id="OPUNC11G04220.1">
    <property type="protein sequence ID" value="OPUNC11G04220.1"/>
    <property type="gene ID" value="OPUNC11G04220"/>
</dbReference>
<keyword evidence="3" id="KW-1185">Reference proteome</keyword>
<feature type="compositionally biased region" description="Polar residues" evidence="1">
    <location>
        <begin position="241"/>
        <end position="254"/>
    </location>
</feature>
<proteinExistence type="predicted"/>
<feature type="region of interest" description="Disordered" evidence="1">
    <location>
        <begin position="291"/>
        <end position="327"/>
    </location>
</feature>
<dbReference type="Proteomes" id="UP000026962">
    <property type="component" value="Chromosome 11"/>
</dbReference>
<accession>A0A0E0MCY7</accession>
<protein>
    <submittedName>
        <fullName evidence="2">Uncharacterized protein</fullName>
    </submittedName>
</protein>
<dbReference type="AlphaFoldDB" id="A0A0E0MCY7"/>
<reference evidence="2" key="1">
    <citation type="submission" date="2015-04" db="UniProtKB">
        <authorList>
            <consortium name="EnsemblPlants"/>
        </authorList>
    </citation>
    <scope>IDENTIFICATION</scope>
</reference>
<evidence type="ECO:0000313" key="2">
    <source>
        <dbReference type="EnsemblPlants" id="OPUNC11G04220.1"/>
    </source>
</evidence>
<evidence type="ECO:0000313" key="3">
    <source>
        <dbReference type="Proteomes" id="UP000026962"/>
    </source>
</evidence>
<feature type="region of interest" description="Disordered" evidence="1">
    <location>
        <begin position="1"/>
        <end position="34"/>
    </location>
</feature>